<dbReference type="AlphaFoldDB" id="A0A923HNE1"/>
<dbReference type="RefSeq" id="WP_186911749.1">
    <property type="nucleotide sequence ID" value="NZ_JACOFV010000005.1"/>
</dbReference>
<dbReference type="PANTHER" id="PTHR48097">
    <property type="entry name" value="L-THREONINE ALDOLASE-RELATED"/>
    <property type="match status" value="1"/>
</dbReference>
<dbReference type="InterPro" id="IPR001597">
    <property type="entry name" value="ArAA_b-elim_lyase/Thr_aldolase"/>
</dbReference>
<gene>
    <name evidence="6" type="ORF">H8K32_06885</name>
</gene>
<organism evidence="6 7">
    <name type="scientific">Undibacterium jejuense</name>
    <dbReference type="NCBI Taxonomy" id="1344949"/>
    <lineage>
        <taxon>Bacteria</taxon>
        <taxon>Pseudomonadati</taxon>
        <taxon>Pseudomonadota</taxon>
        <taxon>Betaproteobacteria</taxon>
        <taxon>Burkholderiales</taxon>
        <taxon>Oxalobacteraceae</taxon>
        <taxon>Undibacterium</taxon>
    </lineage>
</organism>
<dbReference type="GO" id="GO:0006545">
    <property type="term" value="P:glycine biosynthetic process"/>
    <property type="evidence" value="ECO:0007669"/>
    <property type="project" value="TreeGrafter"/>
</dbReference>
<keyword evidence="7" id="KW-1185">Reference proteome</keyword>
<accession>A0A923HNE1</accession>
<evidence type="ECO:0000256" key="1">
    <source>
        <dbReference type="ARBA" id="ARBA00001933"/>
    </source>
</evidence>
<sequence length="364" mass="40954">MTDAELSKLKNSCHTHLVGHKALSPAESFANMAAWCAQHQVENDVYGEGATVQAFEQKVATLLGMEAGLFCITGTMTQATALRLACQERGNPLVGLHASSHILIHERSNFQTLQHFQSITLGQPHRPWTYKDIQTQAEPLAALQIELPMREIGGQLPAWDELEAIKTHCHEQDIHLHMDGARLWEAAAYYGKTWQEIAQGFDTVYVSFYKGMAGLGGAMLLGKKEFLAKAKVWNHRLGGNVFRRTPYVVSAAMQFDERLAAMSDYFKRTQELFVHLRNYPQLQTNPYQPQANMLHVHLPVSAEKAIAIRNRIAQEHGIWLFNNAVAAALPESSMFEWYVGDQLLHLDDQTLRRALDLFVAEIGH</sequence>
<evidence type="ECO:0000259" key="5">
    <source>
        <dbReference type="Pfam" id="PF01212"/>
    </source>
</evidence>
<dbReference type="GO" id="GO:0006567">
    <property type="term" value="P:L-threonine catabolic process"/>
    <property type="evidence" value="ECO:0007669"/>
    <property type="project" value="TreeGrafter"/>
</dbReference>
<evidence type="ECO:0000256" key="4">
    <source>
        <dbReference type="ARBA" id="ARBA00022898"/>
    </source>
</evidence>
<dbReference type="InterPro" id="IPR015421">
    <property type="entry name" value="PyrdxlP-dep_Trfase_major"/>
</dbReference>
<proteinExistence type="inferred from homology"/>
<comment type="caution">
    <text evidence="6">The sequence shown here is derived from an EMBL/GenBank/DDBJ whole genome shotgun (WGS) entry which is preliminary data.</text>
</comment>
<comment type="cofactor">
    <cofactor evidence="1">
        <name>pyridoxal 5'-phosphate</name>
        <dbReference type="ChEBI" id="CHEBI:597326"/>
    </cofactor>
</comment>
<name>A0A923HNE1_9BURK</name>
<evidence type="ECO:0000313" key="6">
    <source>
        <dbReference type="EMBL" id="MBC3861818.1"/>
    </source>
</evidence>
<dbReference type="Proteomes" id="UP000634011">
    <property type="component" value="Unassembled WGS sequence"/>
</dbReference>
<dbReference type="GO" id="GO:0008732">
    <property type="term" value="F:L-allo-threonine aldolase activity"/>
    <property type="evidence" value="ECO:0007669"/>
    <property type="project" value="TreeGrafter"/>
</dbReference>
<dbReference type="PANTHER" id="PTHR48097:SF9">
    <property type="entry name" value="L-THREONINE ALDOLASE"/>
    <property type="match status" value="1"/>
</dbReference>
<keyword evidence="4" id="KW-0663">Pyridoxal phosphate</keyword>
<dbReference type="InterPro" id="IPR015422">
    <property type="entry name" value="PyrdxlP-dep_Trfase_small"/>
</dbReference>
<evidence type="ECO:0000256" key="2">
    <source>
        <dbReference type="ARBA" id="ARBA00006966"/>
    </source>
</evidence>
<dbReference type="Pfam" id="PF01212">
    <property type="entry name" value="Beta_elim_lyase"/>
    <property type="match status" value="1"/>
</dbReference>
<feature type="domain" description="Aromatic amino acid beta-eliminating lyase/threonine aldolase" evidence="5">
    <location>
        <begin position="30"/>
        <end position="297"/>
    </location>
</feature>
<dbReference type="GO" id="GO:0005829">
    <property type="term" value="C:cytosol"/>
    <property type="evidence" value="ECO:0007669"/>
    <property type="project" value="TreeGrafter"/>
</dbReference>
<dbReference type="Gene3D" id="3.90.1150.10">
    <property type="entry name" value="Aspartate Aminotransferase, domain 1"/>
    <property type="match status" value="1"/>
</dbReference>
<reference evidence="6" key="1">
    <citation type="submission" date="2020-08" db="EMBL/GenBank/DDBJ databases">
        <title>Novel species isolated from subtropical streams in China.</title>
        <authorList>
            <person name="Lu H."/>
        </authorList>
    </citation>
    <scope>NUCLEOTIDE SEQUENCE</scope>
    <source>
        <strain evidence="6">KACC 12607</strain>
    </source>
</reference>
<dbReference type="InterPro" id="IPR015424">
    <property type="entry name" value="PyrdxlP-dep_Trfase"/>
</dbReference>
<evidence type="ECO:0000313" key="7">
    <source>
        <dbReference type="Proteomes" id="UP000634011"/>
    </source>
</evidence>
<evidence type="ECO:0000256" key="3">
    <source>
        <dbReference type="ARBA" id="ARBA00011881"/>
    </source>
</evidence>
<dbReference type="SUPFAM" id="SSF53383">
    <property type="entry name" value="PLP-dependent transferases"/>
    <property type="match status" value="1"/>
</dbReference>
<dbReference type="EMBL" id="JACOFV010000005">
    <property type="protein sequence ID" value="MBC3861818.1"/>
    <property type="molecule type" value="Genomic_DNA"/>
</dbReference>
<protein>
    <submittedName>
        <fullName evidence="6">Threonine aldolase</fullName>
    </submittedName>
</protein>
<dbReference type="Gene3D" id="3.40.640.10">
    <property type="entry name" value="Type I PLP-dependent aspartate aminotransferase-like (Major domain)"/>
    <property type="match status" value="1"/>
</dbReference>
<comment type="subunit">
    <text evidence="3">Homotetramer.</text>
</comment>
<comment type="similarity">
    <text evidence="2">Belongs to the threonine aldolase family.</text>
</comment>